<dbReference type="PROSITE" id="PS51225">
    <property type="entry name" value="MARVEL"/>
    <property type="match status" value="2"/>
</dbReference>
<feature type="domain" description="MARVEL" evidence="9">
    <location>
        <begin position="6"/>
        <end position="140"/>
    </location>
</feature>
<evidence type="ECO:0000256" key="6">
    <source>
        <dbReference type="ARBA" id="ARBA00034721"/>
    </source>
</evidence>
<evidence type="ECO:0000256" key="7">
    <source>
        <dbReference type="PROSITE-ProRule" id="PRU00581"/>
    </source>
</evidence>
<feature type="transmembrane region" description="Helical" evidence="8">
    <location>
        <begin position="77"/>
        <end position="101"/>
    </location>
</feature>
<feature type="transmembrane region" description="Helical" evidence="8">
    <location>
        <begin position="12"/>
        <end position="34"/>
    </location>
</feature>
<comment type="subcellular location">
    <subcellularLocation>
        <location evidence="1">Membrane</location>
        <topology evidence="1">Multi-pass membrane protein</topology>
    </subcellularLocation>
</comment>
<evidence type="ECO:0000256" key="4">
    <source>
        <dbReference type="ARBA" id="ARBA00022989"/>
    </source>
</evidence>
<evidence type="ECO:0000259" key="9">
    <source>
        <dbReference type="PROSITE" id="PS51225"/>
    </source>
</evidence>
<keyword evidence="2 7" id="KW-0812">Transmembrane</keyword>
<reference evidence="10" key="1">
    <citation type="submission" date="2025-08" db="UniProtKB">
        <authorList>
            <consortium name="Ensembl"/>
        </authorList>
    </citation>
    <scope>IDENTIFICATION</scope>
</reference>
<dbReference type="Pfam" id="PF01284">
    <property type="entry name" value="MARVEL"/>
    <property type="match status" value="2"/>
</dbReference>
<evidence type="ECO:0000256" key="5">
    <source>
        <dbReference type="ARBA" id="ARBA00023136"/>
    </source>
</evidence>
<sequence>MPLMVIPTSQLLWFRLAALVFTCVAFSVVSSGGYLPHEGLADWCIFCWAFSFTCTAIVLLVEIFGLQSRVFVSWSNFPITVASYAALLCLSASIVFPLNYLKGNNNRSEVRDHRIVSTVFSCLATVAYMGEVSLSKARPGEVTGYMATSPGLLKVCQTFVACVIFIYVSSPVSYDHHPGTRWCMAVYCICFILSMLIVVLCVGELTGYLPIPFSKFLSIYGILAVLMYLSATIVWPVFQFDKRTPHGSYRSNLITVSVLTALNLLLYIADLVYSARLVFVKA</sequence>
<feature type="transmembrane region" description="Helical" evidence="8">
    <location>
        <begin position="184"/>
        <end position="205"/>
    </location>
</feature>
<accession>A0A3B4A0X0</accession>
<dbReference type="PANTHER" id="PTHR17068">
    <property type="entry name" value="MYELOID-ASSOCIATED DIFFERENTIATION MARKER MYADM FAMILY MEMBER"/>
    <property type="match status" value="1"/>
</dbReference>
<keyword evidence="5 7" id="KW-0472">Membrane</keyword>
<keyword evidence="11" id="KW-1185">Reference proteome</keyword>
<feature type="transmembrane region" description="Helical" evidence="8">
    <location>
        <begin position="217"/>
        <end position="238"/>
    </location>
</feature>
<keyword evidence="3" id="KW-0677">Repeat</keyword>
<evidence type="ECO:0000256" key="8">
    <source>
        <dbReference type="SAM" id="Phobius"/>
    </source>
</evidence>
<evidence type="ECO:0000256" key="1">
    <source>
        <dbReference type="ARBA" id="ARBA00004141"/>
    </source>
</evidence>
<dbReference type="InterPro" id="IPR047123">
    <property type="entry name" value="MYADM-like"/>
</dbReference>
<keyword evidence="4 8" id="KW-1133">Transmembrane helix</keyword>
<feature type="transmembrane region" description="Helical" evidence="8">
    <location>
        <begin position="151"/>
        <end position="172"/>
    </location>
</feature>
<feature type="domain" description="MARVEL" evidence="9">
    <location>
        <begin position="145"/>
        <end position="279"/>
    </location>
</feature>
<evidence type="ECO:0000256" key="3">
    <source>
        <dbReference type="ARBA" id="ARBA00022737"/>
    </source>
</evidence>
<organism evidence="10 11">
    <name type="scientific">Periophthalmus magnuspinnatus</name>
    <dbReference type="NCBI Taxonomy" id="409849"/>
    <lineage>
        <taxon>Eukaryota</taxon>
        <taxon>Metazoa</taxon>
        <taxon>Chordata</taxon>
        <taxon>Craniata</taxon>
        <taxon>Vertebrata</taxon>
        <taxon>Euteleostomi</taxon>
        <taxon>Actinopterygii</taxon>
        <taxon>Neopterygii</taxon>
        <taxon>Teleostei</taxon>
        <taxon>Neoteleostei</taxon>
        <taxon>Acanthomorphata</taxon>
        <taxon>Gobiaria</taxon>
        <taxon>Gobiiformes</taxon>
        <taxon>Gobioidei</taxon>
        <taxon>Gobiidae</taxon>
        <taxon>Oxudercinae</taxon>
        <taxon>Periophthalmus</taxon>
    </lineage>
</organism>
<dbReference type="Ensembl" id="ENSPMGT00000010818.1">
    <property type="protein sequence ID" value="ENSPMGP00000010141.1"/>
    <property type="gene ID" value="ENSPMGG00000008410.1"/>
</dbReference>
<feature type="transmembrane region" description="Helical" evidence="8">
    <location>
        <begin position="40"/>
        <end position="65"/>
    </location>
</feature>
<reference evidence="10" key="2">
    <citation type="submission" date="2025-09" db="UniProtKB">
        <authorList>
            <consortium name="Ensembl"/>
        </authorList>
    </citation>
    <scope>IDENTIFICATION</scope>
</reference>
<feature type="transmembrane region" description="Helical" evidence="8">
    <location>
        <begin position="253"/>
        <end position="273"/>
    </location>
</feature>
<proteinExistence type="inferred from homology"/>
<dbReference type="AlphaFoldDB" id="A0A3B4A0X0"/>
<dbReference type="Proteomes" id="UP000261520">
    <property type="component" value="Unplaced"/>
</dbReference>
<evidence type="ECO:0000313" key="10">
    <source>
        <dbReference type="Ensembl" id="ENSPMGP00000010141.1"/>
    </source>
</evidence>
<protein>
    <recommendedName>
        <fullName evidence="9">MARVEL domain-containing protein</fullName>
    </recommendedName>
</protein>
<dbReference type="InterPro" id="IPR008253">
    <property type="entry name" value="Marvel"/>
</dbReference>
<name>A0A3B4A0X0_9GOBI</name>
<feature type="transmembrane region" description="Helical" evidence="8">
    <location>
        <begin position="113"/>
        <end position="130"/>
    </location>
</feature>
<dbReference type="GO" id="GO:0016020">
    <property type="term" value="C:membrane"/>
    <property type="evidence" value="ECO:0007669"/>
    <property type="project" value="UniProtKB-SubCell"/>
</dbReference>
<dbReference type="PANTHER" id="PTHR17068:SF3">
    <property type="entry name" value="MYELOID-ASSOCIATED DIFFERENTIATION MARKER"/>
    <property type="match status" value="1"/>
</dbReference>
<evidence type="ECO:0000256" key="2">
    <source>
        <dbReference type="ARBA" id="ARBA00022692"/>
    </source>
</evidence>
<evidence type="ECO:0000313" key="11">
    <source>
        <dbReference type="Proteomes" id="UP000261520"/>
    </source>
</evidence>
<comment type="similarity">
    <text evidence="6">Belongs to the MAL family.</text>
</comment>